<dbReference type="Proteomes" id="UP000245938">
    <property type="component" value="Unassembled WGS sequence"/>
</dbReference>
<organism evidence="1 2">
    <name type="scientific">Kurthia sibirica</name>
    <dbReference type="NCBI Taxonomy" id="202750"/>
    <lineage>
        <taxon>Bacteria</taxon>
        <taxon>Bacillati</taxon>
        <taxon>Bacillota</taxon>
        <taxon>Bacilli</taxon>
        <taxon>Bacillales</taxon>
        <taxon>Caryophanaceae</taxon>
        <taxon>Kurthia</taxon>
    </lineage>
</organism>
<dbReference type="EMBL" id="QFVR01000005">
    <property type="protein sequence ID" value="PWI25957.1"/>
    <property type="molecule type" value="Genomic_DNA"/>
</dbReference>
<dbReference type="Pfam" id="PF13170">
    <property type="entry name" value="DUF4003"/>
    <property type="match status" value="1"/>
</dbReference>
<evidence type="ECO:0008006" key="3">
    <source>
        <dbReference type="Google" id="ProtNLM"/>
    </source>
</evidence>
<proteinExistence type="predicted"/>
<sequence>MYIENQLALFEDNQQKLLAHKNWTDSKITILTLAIAGSVGSKQINNKQFFADVNWIKEQSGWFSTIRNQPYIQYVYAHYMQGDKKVYNRIIQNKKYLDQHKLKHAIYSHLAAPLLLNGQEQKQASAARELYRAGAKKQIFLTSGNDISTLVVLAGRYINSPFEEMSITVRLYYDELRKENFSLGNNLQTMAQFLLWQSPTYVDHLVTYCKAIRLHLEQLGVVIKSSMYPFIAILALKQVKDHELETVVDNFFAIRGNFNLSWQPAHAFYMAVQCFLNTCVIQNEEHQSLNQLLTSYMLCTIGGQTIISQQNLQH</sequence>
<dbReference type="AlphaFoldDB" id="A0A2U3AN54"/>
<evidence type="ECO:0000313" key="1">
    <source>
        <dbReference type="EMBL" id="PWI25957.1"/>
    </source>
</evidence>
<comment type="caution">
    <text evidence="1">The sequence shown here is derived from an EMBL/GenBank/DDBJ whole genome shotgun (WGS) entry which is preliminary data.</text>
</comment>
<dbReference type="OrthoDB" id="1778393at2"/>
<reference evidence="1 2" key="1">
    <citation type="submission" date="2018-05" db="EMBL/GenBank/DDBJ databases">
        <title>Kurthia sibirica genome sequence.</title>
        <authorList>
            <person name="Maclea K.S."/>
            <person name="Goen A.E."/>
        </authorList>
    </citation>
    <scope>NUCLEOTIDE SEQUENCE [LARGE SCALE GENOMIC DNA]</scope>
    <source>
        <strain evidence="1 2">ATCC 49154</strain>
    </source>
</reference>
<accession>A0A2U3AN54</accession>
<protein>
    <recommendedName>
        <fullName evidence="3">DUF4003 domain-containing protein</fullName>
    </recommendedName>
</protein>
<name>A0A2U3AN54_9BACL</name>
<dbReference type="InterPro" id="IPR025062">
    <property type="entry name" value="DUF4003"/>
</dbReference>
<keyword evidence="2" id="KW-1185">Reference proteome</keyword>
<evidence type="ECO:0000313" key="2">
    <source>
        <dbReference type="Proteomes" id="UP000245938"/>
    </source>
</evidence>
<gene>
    <name evidence="1" type="ORF">DEX24_05345</name>
</gene>